<evidence type="ECO:0000256" key="1">
    <source>
        <dbReference type="SAM" id="MobiDB-lite"/>
    </source>
</evidence>
<dbReference type="HOGENOM" id="CLU_2183682_0_0_1"/>
<dbReference type="Proteomes" id="UP000019471">
    <property type="component" value="Unassembled WGS sequence"/>
</dbReference>
<comment type="caution">
    <text evidence="2">The sequence shown here is derived from an EMBL/GenBank/DDBJ whole genome shotgun (WGS) entry which is preliminary data.</text>
</comment>
<sequence>MSVVDRGGRLPPDKLSVSETRIRRSATASASGATGHDGGGAVRDGGDSSESITSESFSEMYQDSKVPFRSNIFSYRGKHALCNTFLCLSLVYTALEGSKRSNRPRGRGR</sequence>
<feature type="compositionally biased region" description="Low complexity" evidence="1">
    <location>
        <begin position="48"/>
        <end position="59"/>
    </location>
</feature>
<proteinExistence type="predicted"/>
<dbReference type="EMBL" id="AMGX01000007">
    <property type="protein sequence ID" value="EXJ71510.1"/>
    <property type="molecule type" value="Genomic_DNA"/>
</dbReference>
<protein>
    <submittedName>
        <fullName evidence="2">Uncharacterized protein</fullName>
    </submittedName>
</protein>
<evidence type="ECO:0000313" key="2">
    <source>
        <dbReference type="EMBL" id="EXJ71510.1"/>
    </source>
</evidence>
<name>W9X2G9_9EURO</name>
<dbReference type="RefSeq" id="XP_007744109.1">
    <property type="nucleotide sequence ID" value="XM_007745919.1"/>
</dbReference>
<feature type="compositionally biased region" description="Basic and acidic residues" evidence="1">
    <location>
        <begin position="1"/>
        <end position="12"/>
    </location>
</feature>
<accession>W9X2G9</accession>
<feature type="region of interest" description="Disordered" evidence="1">
    <location>
        <begin position="1"/>
        <end position="60"/>
    </location>
</feature>
<feature type="compositionally biased region" description="Low complexity" evidence="1">
    <location>
        <begin position="25"/>
        <end position="34"/>
    </location>
</feature>
<dbReference type="AlphaFoldDB" id="W9X2G9"/>
<dbReference type="GeneID" id="19190036"/>
<organism evidence="2 3">
    <name type="scientific">Cladophialophora psammophila CBS 110553</name>
    <dbReference type="NCBI Taxonomy" id="1182543"/>
    <lineage>
        <taxon>Eukaryota</taxon>
        <taxon>Fungi</taxon>
        <taxon>Dikarya</taxon>
        <taxon>Ascomycota</taxon>
        <taxon>Pezizomycotina</taxon>
        <taxon>Eurotiomycetes</taxon>
        <taxon>Chaetothyriomycetidae</taxon>
        <taxon>Chaetothyriales</taxon>
        <taxon>Herpotrichiellaceae</taxon>
        <taxon>Cladophialophora</taxon>
    </lineage>
</organism>
<keyword evidence="3" id="KW-1185">Reference proteome</keyword>
<reference evidence="2 3" key="1">
    <citation type="submission" date="2013-03" db="EMBL/GenBank/DDBJ databases">
        <title>The Genome Sequence of Cladophialophora psammophila CBS 110553.</title>
        <authorList>
            <consortium name="The Broad Institute Genomics Platform"/>
            <person name="Cuomo C."/>
            <person name="de Hoog S."/>
            <person name="Gorbushina A."/>
            <person name="Walker B."/>
            <person name="Young S.K."/>
            <person name="Zeng Q."/>
            <person name="Gargeya S."/>
            <person name="Fitzgerald M."/>
            <person name="Haas B."/>
            <person name="Abouelleil A."/>
            <person name="Allen A.W."/>
            <person name="Alvarado L."/>
            <person name="Arachchi H.M."/>
            <person name="Berlin A.M."/>
            <person name="Chapman S.B."/>
            <person name="Gainer-Dewar J."/>
            <person name="Goldberg J."/>
            <person name="Griggs A."/>
            <person name="Gujja S."/>
            <person name="Hansen M."/>
            <person name="Howarth C."/>
            <person name="Imamovic A."/>
            <person name="Ireland A."/>
            <person name="Larimer J."/>
            <person name="McCowan C."/>
            <person name="Murphy C."/>
            <person name="Pearson M."/>
            <person name="Poon T.W."/>
            <person name="Priest M."/>
            <person name="Roberts A."/>
            <person name="Saif S."/>
            <person name="Shea T."/>
            <person name="Sisk P."/>
            <person name="Sykes S."/>
            <person name="Wortman J."/>
            <person name="Nusbaum C."/>
            <person name="Birren B."/>
        </authorList>
    </citation>
    <scope>NUCLEOTIDE SEQUENCE [LARGE SCALE GENOMIC DNA]</scope>
    <source>
        <strain evidence="2 3">CBS 110553</strain>
    </source>
</reference>
<gene>
    <name evidence="2" type="ORF">A1O5_05318</name>
</gene>
<evidence type="ECO:0000313" key="3">
    <source>
        <dbReference type="Proteomes" id="UP000019471"/>
    </source>
</evidence>